<gene>
    <name evidence="2" type="ORF">A33O_09054</name>
</gene>
<dbReference type="Proteomes" id="UP000004622">
    <property type="component" value="Unassembled WGS sequence"/>
</dbReference>
<dbReference type="AlphaFoldDB" id="I5BZY7"/>
<feature type="non-terminal residue" evidence="2">
    <location>
        <position position="1"/>
    </location>
</feature>
<proteinExistence type="predicted"/>
<accession>I5BZY7</accession>
<feature type="compositionally biased region" description="Basic and acidic residues" evidence="1">
    <location>
        <begin position="1"/>
        <end position="10"/>
    </location>
</feature>
<evidence type="ECO:0000256" key="1">
    <source>
        <dbReference type="SAM" id="MobiDB-lite"/>
    </source>
</evidence>
<evidence type="ECO:0000313" key="2">
    <source>
        <dbReference type="EMBL" id="EIM75139.1"/>
    </source>
</evidence>
<dbReference type="EMBL" id="AJXZ01000021">
    <property type="protein sequence ID" value="EIM75139.1"/>
    <property type="molecule type" value="Genomic_DNA"/>
</dbReference>
<sequence>HRERADRLTADAEGQGNLPPPQGDGGAFLADAKQLHGHRYARFRRLWKVRVQCLLAAAAQNIKKIALALTKAPQTAAA</sequence>
<organism evidence="2 3">
    <name type="scientific">Nitratireductor aquibiodomus RA22</name>
    <dbReference type="NCBI Taxonomy" id="1189611"/>
    <lineage>
        <taxon>Bacteria</taxon>
        <taxon>Pseudomonadati</taxon>
        <taxon>Pseudomonadota</taxon>
        <taxon>Alphaproteobacteria</taxon>
        <taxon>Hyphomicrobiales</taxon>
        <taxon>Phyllobacteriaceae</taxon>
        <taxon>Nitratireductor</taxon>
    </lineage>
</organism>
<evidence type="ECO:0000313" key="3">
    <source>
        <dbReference type="Proteomes" id="UP000004622"/>
    </source>
</evidence>
<comment type="caution">
    <text evidence="2">The sequence shown here is derived from an EMBL/GenBank/DDBJ whole genome shotgun (WGS) entry which is preliminary data.</text>
</comment>
<name>I5BZY7_9HYPH</name>
<reference evidence="2 3" key="1">
    <citation type="journal article" date="2012" name="J. Bacteriol.">
        <title>Genome Sequence of Nitratireductor aquibiodomus Strain RA22.</title>
        <authorList>
            <person name="Singh A."/>
            <person name="Jangir P.K."/>
            <person name="Kumari C."/>
            <person name="Sharma R."/>
        </authorList>
    </citation>
    <scope>NUCLEOTIDE SEQUENCE [LARGE SCALE GENOMIC DNA]</scope>
    <source>
        <strain evidence="2 3">RA22</strain>
    </source>
</reference>
<protein>
    <submittedName>
        <fullName evidence="2">Transposase-related protein</fullName>
    </submittedName>
</protein>
<feature type="region of interest" description="Disordered" evidence="1">
    <location>
        <begin position="1"/>
        <end position="25"/>
    </location>
</feature>